<keyword evidence="6 8" id="KW-0472">Membrane</keyword>
<dbReference type="Gene3D" id="1.20.1070.10">
    <property type="entry name" value="Rhodopsin 7-helix transmembrane proteins"/>
    <property type="match status" value="1"/>
</dbReference>
<keyword evidence="4 8" id="KW-1133">Transmembrane helix</keyword>
<dbReference type="InterPro" id="IPR017452">
    <property type="entry name" value="GPCR_Rhodpsn_7TM"/>
</dbReference>
<dbReference type="GO" id="GO:0005737">
    <property type="term" value="C:cytoplasm"/>
    <property type="evidence" value="ECO:0007669"/>
    <property type="project" value="UniProtKB-ARBA"/>
</dbReference>
<proteinExistence type="inferred from homology"/>
<dbReference type="CDD" id="cd00637">
    <property type="entry name" value="7tm_classA_rhodopsin-like"/>
    <property type="match status" value="1"/>
</dbReference>
<dbReference type="Pfam" id="PF00017">
    <property type="entry name" value="SH2"/>
    <property type="match status" value="1"/>
</dbReference>
<feature type="transmembrane region" description="Helical" evidence="8">
    <location>
        <begin position="161"/>
        <end position="182"/>
    </location>
</feature>
<gene>
    <name evidence="11" type="ORF">OSB1V03_LOCUS14566</name>
</gene>
<dbReference type="GO" id="GO:0007169">
    <property type="term" value="P:cell surface receptor protein tyrosine kinase signaling pathway"/>
    <property type="evidence" value="ECO:0007669"/>
    <property type="project" value="TreeGrafter"/>
</dbReference>
<dbReference type="InterPro" id="IPR051751">
    <property type="entry name" value="Immunoreceptor_sig_adapters"/>
</dbReference>
<dbReference type="PANTHER" id="PTHR14098:SF14">
    <property type="entry name" value="SH2 DOMAIN-CONTAINING PROTEIN"/>
    <property type="match status" value="1"/>
</dbReference>
<dbReference type="Pfam" id="PF00001">
    <property type="entry name" value="7tm_1"/>
    <property type="match status" value="1"/>
</dbReference>
<dbReference type="InterPro" id="IPR000980">
    <property type="entry name" value="SH2"/>
</dbReference>
<evidence type="ECO:0000259" key="10">
    <source>
        <dbReference type="PROSITE" id="PS50262"/>
    </source>
</evidence>
<evidence type="ECO:0000256" key="3">
    <source>
        <dbReference type="ARBA" id="ARBA00022692"/>
    </source>
</evidence>
<dbReference type="SMART" id="SM00252">
    <property type="entry name" value="SH2"/>
    <property type="match status" value="1"/>
</dbReference>
<feature type="non-terminal residue" evidence="11">
    <location>
        <position position="1"/>
    </location>
</feature>
<dbReference type="InterPro" id="IPR036860">
    <property type="entry name" value="SH2_dom_sf"/>
</dbReference>
<evidence type="ECO:0000256" key="2">
    <source>
        <dbReference type="ARBA" id="ARBA00010663"/>
    </source>
</evidence>
<comment type="subcellular location">
    <subcellularLocation>
        <location evidence="1">Membrane</location>
    </subcellularLocation>
</comment>
<evidence type="ECO:0000256" key="5">
    <source>
        <dbReference type="ARBA" id="ARBA00022999"/>
    </source>
</evidence>
<dbReference type="PANTHER" id="PTHR14098">
    <property type="entry name" value="SH2 DOMAIN CONTAINING PROTEIN"/>
    <property type="match status" value="1"/>
</dbReference>
<evidence type="ECO:0000259" key="9">
    <source>
        <dbReference type="PROSITE" id="PS50001"/>
    </source>
</evidence>
<dbReference type="SUPFAM" id="SSF55550">
    <property type="entry name" value="SH2 domain"/>
    <property type="match status" value="1"/>
</dbReference>
<dbReference type="EMBL" id="OC868697">
    <property type="protein sequence ID" value="CAD7634170.1"/>
    <property type="molecule type" value="Genomic_DNA"/>
</dbReference>
<evidence type="ECO:0000313" key="12">
    <source>
        <dbReference type="Proteomes" id="UP000759131"/>
    </source>
</evidence>
<dbReference type="EMBL" id="CAJPIZ010014122">
    <property type="protein sequence ID" value="CAG2114600.1"/>
    <property type="molecule type" value="Genomic_DNA"/>
</dbReference>
<dbReference type="InterPro" id="IPR000276">
    <property type="entry name" value="GPCR_Rhodpsn"/>
</dbReference>
<dbReference type="PROSITE" id="PS50001">
    <property type="entry name" value="SH2"/>
    <property type="match status" value="1"/>
</dbReference>
<dbReference type="OrthoDB" id="10044490at2759"/>
<dbReference type="PRINTS" id="PR00401">
    <property type="entry name" value="SH2DOMAIN"/>
</dbReference>
<dbReference type="PROSITE" id="PS50262">
    <property type="entry name" value="G_PROTEIN_RECEP_F1_2"/>
    <property type="match status" value="1"/>
</dbReference>
<evidence type="ECO:0008006" key="13">
    <source>
        <dbReference type="Google" id="ProtNLM"/>
    </source>
</evidence>
<sequence length="277" mass="31304">MHPLSHNQSNTTFASNESLRDYEWFYTVEREDAEALLLTQEEDGAYLVRESKRAGKSNPYTLTIFHNGRVFHLNIRKRPDGLFALGKEKTREKTFKTVSDLVSYHTSEPILLTTRGTPAGKTLCLKMTVNKRGKACWQIRTASNGSLDTNQSLSVEECIKAAIIFLITVAVIVLNALMIVVLHSKNYSRYLRDLPKILMTSLSLTDLAVGTLVTPISFLSVVNQCWPWNQTVCAIEALLISALFHESTLSLLCIAIDRYICIVHPLRYHNLMTKKDI</sequence>
<evidence type="ECO:0000256" key="4">
    <source>
        <dbReference type="ARBA" id="ARBA00022989"/>
    </source>
</evidence>
<keyword evidence="3 8" id="KW-0812">Transmembrane</keyword>
<evidence type="ECO:0000256" key="7">
    <source>
        <dbReference type="PROSITE-ProRule" id="PRU00191"/>
    </source>
</evidence>
<name>A0A7R9Q6M5_9ACAR</name>
<comment type="similarity">
    <text evidence="2">Belongs to the G-protein coupled receptor 1 family.</text>
</comment>
<protein>
    <recommendedName>
        <fullName evidence="13">G-protein coupled receptors family 1 profile domain-containing protein</fullName>
    </recommendedName>
</protein>
<evidence type="ECO:0000313" key="11">
    <source>
        <dbReference type="EMBL" id="CAD7634170.1"/>
    </source>
</evidence>
<feature type="domain" description="SH2" evidence="9">
    <location>
        <begin position="23"/>
        <end position="129"/>
    </location>
</feature>
<dbReference type="Proteomes" id="UP000759131">
    <property type="component" value="Unassembled WGS sequence"/>
</dbReference>
<dbReference type="GO" id="GO:0035556">
    <property type="term" value="P:intracellular signal transduction"/>
    <property type="evidence" value="ECO:0007669"/>
    <property type="project" value="TreeGrafter"/>
</dbReference>
<dbReference type="GO" id="GO:0016020">
    <property type="term" value="C:membrane"/>
    <property type="evidence" value="ECO:0007669"/>
    <property type="project" value="UniProtKB-SubCell"/>
</dbReference>
<dbReference type="AlphaFoldDB" id="A0A7R9Q6M5"/>
<evidence type="ECO:0000256" key="8">
    <source>
        <dbReference type="SAM" id="Phobius"/>
    </source>
</evidence>
<dbReference type="GO" id="GO:0004930">
    <property type="term" value="F:G protein-coupled receptor activity"/>
    <property type="evidence" value="ECO:0007669"/>
    <property type="project" value="InterPro"/>
</dbReference>
<feature type="domain" description="G-protein coupled receptors family 1 profile" evidence="10">
    <location>
        <begin position="174"/>
        <end position="277"/>
    </location>
</feature>
<keyword evidence="5 7" id="KW-0727">SH2 domain</keyword>
<organism evidence="11">
    <name type="scientific">Medioppia subpectinata</name>
    <dbReference type="NCBI Taxonomy" id="1979941"/>
    <lineage>
        <taxon>Eukaryota</taxon>
        <taxon>Metazoa</taxon>
        <taxon>Ecdysozoa</taxon>
        <taxon>Arthropoda</taxon>
        <taxon>Chelicerata</taxon>
        <taxon>Arachnida</taxon>
        <taxon>Acari</taxon>
        <taxon>Acariformes</taxon>
        <taxon>Sarcoptiformes</taxon>
        <taxon>Oribatida</taxon>
        <taxon>Brachypylina</taxon>
        <taxon>Oppioidea</taxon>
        <taxon>Oppiidae</taxon>
        <taxon>Medioppia</taxon>
    </lineage>
</organism>
<accession>A0A7R9Q6M5</accession>
<dbReference type="Gene3D" id="3.30.505.10">
    <property type="entry name" value="SH2 domain"/>
    <property type="match status" value="1"/>
</dbReference>
<keyword evidence="12" id="KW-1185">Reference proteome</keyword>
<evidence type="ECO:0000256" key="1">
    <source>
        <dbReference type="ARBA" id="ARBA00004370"/>
    </source>
</evidence>
<reference evidence="11" key="1">
    <citation type="submission" date="2020-11" db="EMBL/GenBank/DDBJ databases">
        <authorList>
            <person name="Tran Van P."/>
        </authorList>
    </citation>
    <scope>NUCLEOTIDE SEQUENCE</scope>
</reference>
<evidence type="ECO:0000256" key="6">
    <source>
        <dbReference type="ARBA" id="ARBA00023136"/>
    </source>
</evidence>
<dbReference type="SUPFAM" id="SSF81321">
    <property type="entry name" value="Family A G protein-coupled receptor-like"/>
    <property type="match status" value="1"/>
</dbReference>
<dbReference type="PRINTS" id="PR00237">
    <property type="entry name" value="GPCRRHODOPSN"/>
</dbReference>